<gene>
    <name evidence="3" type="ORF">D3105_11110</name>
</gene>
<feature type="region of interest" description="Disordered" evidence="1">
    <location>
        <begin position="1"/>
        <end position="22"/>
    </location>
</feature>
<dbReference type="RefSeq" id="WP_118902823.1">
    <property type="nucleotide sequence ID" value="NZ_QWFA01000045.1"/>
</dbReference>
<comment type="caution">
    <text evidence="3">The sequence shown here is derived from an EMBL/GenBank/DDBJ whole genome shotgun (WGS) entry which is preliminary data.</text>
</comment>
<evidence type="ECO:0000313" key="3">
    <source>
        <dbReference type="EMBL" id="ROV68493.1"/>
    </source>
</evidence>
<feature type="transmembrane region" description="Helical" evidence="2">
    <location>
        <begin position="31"/>
        <end position="49"/>
    </location>
</feature>
<reference evidence="3 4" key="1">
    <citation type="submission" date="2018-08" db="EMBL/GenBank/DDBJ databases">
        <title>Streptomyces globisporus 1912-4Crt, whole genome shotgun sequence.</title>
        <authorList>
            <person name="Matselyukh B."/>
        </authorList>
    </citation>
    <scope>NUCLEOTIDE SEQUENCE [LARGE SCALE GENOMIC DNA]</scope>
    <source>
        <strain evidence="3 4">1912-4Crt</strain>
    </source>
</reference>
<organism evidence="3 4">
    <name type="scientific">Streptomyces globisporus</name>
    <dbReference type="NCBI Taxonomy" id="1908"/>
    <lineage>
        <taxon>Bacteria</taxon>
        <taxon>Bacillati</taxon>
        <taxon>Actinomycetota</taxon>
        <taxon>Actinomycetes</taxon>
        <taxon>Kitasatosporales</taxon>
        <taxon>Streptomycetaceae</taxon>
        <taxon>Streptomyces</taxon>
    </lineage>
</organism>
<dbReference type="AlphaFoldDB" id="A0A423V1K2"/>
<accession>A0A423V1K2</accession>
<protein>
    <submittedName>
        <fullName evidence="3">SCO1431 family membrane protein</fullName>
    </submittedName>
</protein>
<keyword evidence="2" id="KW-0812">Transmembrane</keyword>
<keyword evidence="2" id="KW-1133">Transmembrane helix</keyword>
<evidence type="ECO:0000256" key="1">
    <source>
        <dbReference type="SAM" id="MobiDB-lite"/>
    </source>
</evidence>
<dbReference type="NCBIfam" id="NF033485">
    <property type="entry name" value="small_SCO1431"/>
    <property type="match status" value="1"/>
</dbReference>
<sequence>MTATSAAAHAHHARRARTGGPEDGSKLMEHIAGWAFVVVLAMLVTQLGLL</sequence>
<proteinExistence type="predicted"/>
<evidence type="ECO:0000256" key="2">
    <source>
        <dbReference type="SAM" id="Phobius"/>
    </source>
</evidence>
<evidence type="ECO:0000313" key="4">
    <source>
        <dbReference type="Proteomes" id="UP000285596"/>
    </source>
</evidence>
<dbReference type="EMBL" id="QWFA01000045">
    <property type="protein sequence ID" value="ROV68493.1"/>
    <property type="molecule type" value="Genomic_DNA"/>
</dbReference>
<keyword evidence="2" id="KW-0472">Membrane</keyword>
<name>A0A423V1K2_STRGL</name>
<dbReference type="InterPro" id="IPR047816">
    <property type="entry name" value="SCO1431-like"/>
</dbReference>
<dbReference type="Proteomes" id="UP000285596">
    <property type="component" value="Unassembled WGS sequence"/>
</dbReference>